<keyword evidence="1" id="KW-1133">Transmembrane helix</keyword>
<keyword evidence="3" id="KW-1185">Reference proteome</keyword>
<evidence type="ECO:0000313" key="2">
    <source>
        <dbReference type="EMBL" id="QDL92382.1"/>
    </source>
</evidence>
<dbReference type="AlphaFoldDB" id="A0A5B8G052"/>
<gene>
    <name evidence="2" type="ORF">FDP22_11695</name>
</gene>
<dbReference type="KEGG" id="ppru:FDP22_11695"/>
<sequence>MIDGILTLLLGIVLAAGVFSGALWSAYQVFMQAGRLRLVHAGLLALTLAAMATLQLGAPGAATAVGTLLLLCGLAGAVLERGATRLLPLMQAAFGAALVAGLPFAAQ</sequence>
<dbReference type="EMBL" id="CP040818">
    <property type="protein sequence ID" value="QDL92382.1"/>
    <property type="molecule type" value="Genomic_DNA"/>
</dbReference>
<organism evidence="2 3">
    <name type="scientific">Paroceanicella profunda</name>
    <dbReference type="NCBI Taxonomy" id="2579971"/>
    <lineage>
        <taxon>Bacteria</taxon>
        <taxon>Pseudomonadati</taxon>
        <taxon>Pseudomonadota</taxon>
        <taxon>Alphaproteobacteria</taxon>
        <taxon>Rhodobacterales</taxon>
        <taxon>Paracoccaceae</taxon>
        <taxon>Paroceanicella</taxon>
    </lineage>
</organism>
<feature type="transmembrane region" description="Helical" evidence="1">
    <location>
        <begin position="6"/>
        <end position="26"/>
    </location>
</feature>
<name>A0A5B8G052_9RHOB</name>
<feature type="transmembrane region" description="Helical" evidence="1">
    <location>
        <begin position="86"/>
        <end position="106"/>
    </location>
</feature>
<feature type="transmembrane region" description="Helical" evidence="1">
    <location>
        <begin position="38"/>
        <end position="56"/>
    </location>
</feature>
<evidence type="ECO:0000256" key="1">
    <source>
        <dbReference type="SAM" id="Phobius"/>
    </source>
</evidence>
<proteinExistence type="predicted"/>
<dbReference type="OrthoDB" id="9962720at2"/>
<dbReference type="RefSeq" id="WP_138573157.1">
    <property type="nucleotide sequence ID" value="NZ_CP040818.1"/>
</dbReference>
<reference evidence="2 3" key="1">
    <citation type="submission" date="2019-06" db="EMBL/GenBank/DDBJ databases">
        <title>Genome sequence of Rhodobacteraceae bacterium D4M1.</title>
        <authorList>
            <person name="Cao J."/>
        </authorList>
    </citation>
    <scope>NUCLEOTIDE SEQUENCE [LARGE SCALE GENOMIC DNA]</scope>
    <source>
        <strain evidence="2 3">D4M1</strain>
    </source>
</reference>
<protein>
    <submittedName>
        <fullName evidence="2">Uncharacterized protein</fullName>
    </submittedName>
</protein>
<dbReference type="Proteomes" id="UP000305888">
    <property type="component" value="Chromosome"/>
</dbReference>
<accession>A0A5B8G052</accession>
<keyword evidence="1" id="KW-0812">Transmembrane</keyword>
<evidence type="ECO:0000313" key="3">
    <source>
        <dbReference type="Proteomes" id="UP000305888"/>
    </source>
</evidence>
<feature type="transmembrane region" description="Helical" evidence="1">
    <location>
        <begin position="62"/>
        <end position="79"/>
    </location>
</feature>
<keyword evidence="1" id="KW-0472">Membrane</keyword>